<dbReference type="PANTHER" id="PTHR23220:SF84">
    <property type="entry name" value="INTEGRIN ALPHA-L"/>
    <property type="match status" value="1"/>
</dbReference>
<dbReference type="Gene3D" id="2.60.40.1510">
    <property type="entry name" value="ntegrin, alpha v. Chain A, domain 3"/>
    <property type="match status" value="1"/>
</dbReference>
<feature type="repeat" description="FG-GAP" evidence="15">
    <location>
        <begin position="567"/>
        <end position="625"/>
    </location>
</feature>
<comment type="similarity">
    <text evidence="2 16">Belongs to the integrin alpha chain family.</text>
</comment>
<feature type="transmembrane region" description="Helical" evidence="16">
    <location>
        <begin position="1121"/>
        <end position="1143"/>
    </location>
</feature>
<evidence type="ECO:0000256" key="10">
    <source>
        <dbReference type="ARBA" id="ARBA00023037"/>
    </source>
</evidence>
<evidence type="ECO:0000256" key="6">
    <source>
        <dbReference type="ARBA" id="ARBA00022737"/>
    </source>
</evidence>
<feature type="domain" description="VWFA" evidence="18">
    <location>
        <begin position="217"/>
        <end position="392"/>
    </location>
</feature>
<dbReference type="InterPro" id="IPR036465">
    <property type="entry name" value="vWFA_dom_sf"/>
</dbReference>
<comment type="subcellular location">
    <subcellularLocation>
        <location evidence="1 16">Membrane</location>
        <topology evidence="1 16">Single-pass type I membrane protein</topology>
    </subcellularLocation>
</comment>
<dbReference type="SUPFAM" id="SSF69318">
    <property type="entry name" value="Integrin alpha N-terminal domain"/>
    <property type="match status" value="1"/>
</dbReference>
<dbReference type="InterPro" id="IPR048285">
    <property type="entry name" value="Integrin_alpha_Ig-like_2"/>
</dbReference>
<dbReference type="InterPro" id="IPR013519">
    <property type="entry name" value="Int_alpha_beta-p"/>
</dbReference>
<dbReference type="Gene3D" id="1.20.5.930">
    <property type="entry name" value="Bicelle-embedded integrin alpha(iib) transmembrane segment"/>
    <property type="match status" value="1"/>
</dbReference>
<dbReference type="GO" id="GO:0046872">
    <property type="term" value="F:metal ion binding"/>
    <property type="evidence" value="ECO:0007669"/>
    <property type="project" value="UniProtKB-KW"/>
</dbReference>
<keyword evidence="14" id="KW-0325">Glycoprotein</keyword>
<dbReference type="PANTHER" id="PTHR23220">
    <property type="entry name" value="INTEGRIN ALPHA"/>
    <property type="match status" value="1"/>
</dbReference>
<dbReference type="Pfam" id="PF08441">
    <property type="entry name" value="Integrin_A_Ig_1"/>
    <property type="match status" value="1"/>
</dbReference>
<evidence type="ECO:0000256" key="3">
    <source>
        <dbReference type="ARBA" id="ARBA00022692"/>
    </source>
</evidence>
<evidence type="ECO:0000256" key="4">
    <source>
        <dbReference type="ARBA" id="ARBA00022723"/>
    </source>
</evidence>
<evidence type="ECO:0000259" key="18">
    <source>
        <dbReference type="PROSITE" id="PS50234"/>
    </source>
</evidence>
<keyword evidence="6" id="KW-0677">Repeat</keyword>
<dbReference type="AlphaFoldDB" id="A0A8J1IXA5"/>
<dbReference type="PRINTS" id="PR01185">
    <property type="entry name" value="INTEGRINA"/>
</dbReference>
<keyword evidence="4" id="KW-0479">Metal-binding</keyword>
<feature type="region of interest" description="Disordered" evidence="17">
    <location>
        <begin position="1156"/>
        <end position="1182"/>
    </location>
</feature>
<evidence type="ECO:0000256" key="12">
    <source>
        <dbReference type="ARBA" id="ARBA00023157"/>
    </source>
</evidence>
<keyword evidence="11 16" id="KW-0472">Membrane</keyword>
<dbReference type="GO" id="GO:0098609">
    <property type="term" value="P:cell-cell adhesion"/>
    <property type="evidence" value="ECO:0000318"/>
    <property type="project" value="GO_Central"/>
</dbReference>
<feature type="compositionally biased region" description="Polar residues" evidence="17">
    <location>
        <begin position="1172"/>
        <end position="1182"/>
    </location>
</feature>
<dbReference type="Pfam" id="PF20805">
    <property type="entry name" value="Integrin_A_Ig_2"/>
    <property type="match status" value="1"/>
</dbReference>
<dbReference type="InterPro" id="IPR000413">
    <property type="entry name" value="Integrin_alpha"/>
</dbReference>
<dbReference type="GO" id="GO:0009986">
    <property type="term" value="C:cell surface"/>
    <property type="evidence" value="ECO:0000318"/>
    <property type="project" value="GO_Central"/>
</dbReference>
<dbReference type="Proteomes" id="UP000008143">
    <property type="component" value="Chromosome 9"/>
</dbReference>
<dbReference type="InterPro" id="IPR048633">
    <property type="entry name" value="ITGAX-like_Ig_3"/>
</dbReference>
<dbReference type="AGR" id="Xenbase:XB-GENE-6469566"/>
<dbReference type="CTD" id="3683"/>
<dbReference type="InterPro" id="IPR032695">
    <property type="entry name" value="Integrin_dom_sf"/>
</dbReference>
<dbReference type="Gene3D" id="2.60.40.1460">
    <property type="entry name" value="Integrin domains. Chain A, domain 2"/>
    <property type="match status" value="1"/>
</dbReference>
<reference evidence="20" key="1">
    <citation type="submission" date="2025-08" db="UniProtKB">
        <authorList>
            <consortium name="RefSeq"/>
        </authorList>
    </citation>
    <scope>IDENTIFICATION</scope>
    <source>
        <strain evidence="20">Nigerian</strain>
        <tissue evidence="20">Liver and blood</tissue>
    </source>
</reference>
<evidence type="ECO:0000256" key="11">
    <source>
        <dbReference type="ARBA" id="ARBA00023136"/>
    </source>
</evidence>
<feature type="signal peptide" evidence="16">
    <location>
        <begin position="1"/>
        <end position="17"/>
    </location>
</feature>
<evidence type="ECO:0000313" key="21">
    <source>
        <dbReference type="Xenbase" id="XB-GENE-6469566"/>
    </source>
</evidence>
<dbReference type="Xenbase" id="XB-GENE-6469566">
    <property type="gene designation" value="itgal"/>
</dbReference>
<organism evidence="19 20">
    <name type="scientific">Xenopus tropicalis</name>
    <name type="common">Western clawed frog</name>
    <name type="synonym">Silurana tropicalis</name>
    <dbReference type="NCBI Taxonomy" id="8364"/>
    <lineage>
        <taxon>Eukaryota</taxon>
        <taxon>Metazoa</taxon>
        <taxon>Chordata</taxon>
        <taxon>Craniata</taxon>
        <taxon>Vertebrata</taxon>
        <taxon>Euteleostomi</taxon>
        <taxon>Amphibia</taxon>
        <taxon>Batrachia</taxon>
        <taxon>Anura</taxon>
        <taxon>Pipoidea</taxon>
        <taxon>Pipidae</taxon>
        <taxon>Xenopodinae</taxon>
        <taxon>Xenopus</taxon>
        <taxon>Silurana</taxon>
    </lineage>
</organism>
<evidence type="ECO:0000256" key="7">
    <source>
        <dbReference type="ARBA" id="ARBA00022837"/>
    </source>
</evidence>
<evidence type="ECO:0000256" key="16">
    <source>
        <dbReference type="RuleBase" id="RU003762"/>
    </source>
</evidence>
<dbReference type="RefSeq" id="XP_031749395.1">
    <property type="nucleotide sequence ID" value="XM_031893535.1"/>
</dbReference>
<evidence type="ECO:0000256" key="17">
    <source>
        <dbReference type="SAM" id="MobiDB-lite"/>
    </source>
</evidence>
<sequence>MLSAALLLLSHSHFCSPSHTPTNALSHLRYCICPPPPSTCFLPLLQTTNFMPCLCSQADHLSHWVSLAGRMRHLLLGLALLQELCVCLGYNLATSAEKEFSGQSSGQFGYRVRQFHTTQGERILVGDPGSGQIYACDVDSESCDVIIGANKTDASNLGLTLEVDPSHNKSIVCGPGKPRDCYQTPYTNGECYMIDSSLATSKELNPGHQDCQKAEVDLCFMVDGSSSMGEIEVNIVKEFMKNVIKSLENETSVHFAAIQFSTHPKTEFTFADFQKDRNPDVLLANYRLLKGFTNTYKAIQYTLDHIFTEQNGSRPSAKKVLVILADGESTDDDTTKAIEKADKARVSRYIIGVGQNFKTEDLEAFVSWPAKEHTRTIEKFDAQQLTILFAELQRKILSIEGAGQGTKFKREFSSAGLSSAVLQDMVMLGDPGVYGWSGGLLELELSHKELFINMSQEDGRHFGYLGYSVKFLRAPGRVFCVAGAPRYQYHGQVTLLEKSMSETGWEEIDGVYGEQLGSYFGAEIAVSDLDQDGFSDLVLISAPHYQEERRGGRVYVYIFTNGSLQSSGILLGDVGHPFAQFGAAVSAMGDLDGDGLCEVAVGAPYETEGRGAVYIFKGKNTGIQKAYIQRLVAPPGKRGFGLSIDGVLDMTRDGLIDLAVGSWNNVTLHRSKPLFNVTVKMTFDPPEIPTRHLESTKCESKVTLQACVHLTRLTPQYTNPVSVSLECDLSLEVGRVLSRVSFESQDREVNTTFSLKSEGWQCQNFTLFLTDCSMEDISPVQVLMNVSQIEDGSQWVLSQFSNLKDVSQLPLQVCGGSDVCTPNLVVRFHSVKPLVVQKVDLYSLQLQLQNLGEIALGVSLNITCPPGLSYSKSNVTESSRRTLLSCKESEAQNLICNFSPSSMKYKEWVKIQIMFHIITSVPWPSQIQIEATAMSNNQENETSNSSTTIQVLYPIDIFTKSLDNSTKYVEFTTHDQSINVTHHYQIQNLQLSNVPTKVTISVVTPGQLPHGLRWDVKSVSVGQDIVCDPKTPNWTTSKVPQSASDKIFECEVGNLTSIGIRVMGKLNITQPWKVPTTVSVNSSVAVQYNMSVFHSKMGETFHRSQIITLVGLVVLPNQLPYTIGGSIGGVVALIIIIVILYKCGFFKSYKERMQENNADGTDCTEAEGEPQESLTSQTALQD</sequence>
<dbReference type="GeneID" id="100495488"/>
<evidence type="ECO:0000256" key="13">
    <source>
        <dbReference type="ARBA" id="ARBA00023170"/>
    </source>
</evidence>
<dbReference type="OMA" id="LNTHYSQ"/>
<keyword evidence="9 16" id="KW-1133">Transmembrane helix</keyword>
<accession>A0A8J1IXA5</accession>
<dbReference type="GO" id="GO:0007229">
    <property type="term" value="P:integrin-mediated signaling pathway"/>
    <property type="evidence" value="ECO:0000318"/>
    <property type="project" value="GO_Central"/>
</dbReference>
<protein>
    <submittedName>
        <fullName evidence="20">Integrin alpha-L isoform X1</fullName>
    </submittedName>
</protein>
<dbReference type="InterPro" id="IPR002035">
    <property type="entry name" value="VWF_A"/>
</dbReference>
<evidence type="ECO:0000256" key="1">
    <source>
        <dbReference type="ARBA" id="ARBA00004479"/>
    </source>
</evidence>
<evidence type="ECO:0000256" key="15">
    <source>
        <dbReference type="PROSITE-ProRule" id="PRU00803"/>
    </source>
</evidence>
<keyword evidence="19" id="KW-1185">Reference proteome</keyword>
<keyword evidence="5 16" id="KW-0732">Signal</keyword>
<evidence type="ECO:0000256" key="2">
    <source>
        <dbReference type="ARBA" id="ARBA00008054"/>
    </source>
</evidence>
<dbReference type="GO" id="GO:0034687">
    <property type="term" value="C:integrin alphaL-beta2 complex"/>
    <property type="evidence" value="ECO:0000318"/>
    <property type="project" value="GO_Central"/>
</dbReference>
<dbReference type="KEGG" id="xtr:100495488"/>
<keyword evidence="12" id="KW-1015">Disulfide bond</keyword>
<dbReference type="Gene3D" id="3.40.50.410">
    <property type="entry name" value="von Willebrand factor, type A domain"/>
    <property type="match status" value="1"/>
</dbReference>
<evidence type="ECO:0000313" key="19">
    <source>
        <dbReference type="Proteomes" id="UP000008143"/>
    </source>
</evidence>
<dbReference type="Gene3D" id="2.130.10.130">
    <property type="entry name" value="Integrin alpha, N-terminal"/>
    <property type="match status" value="1"/>
</dbReference>
<evidence type="ECO:0000256" key="5">
    <source>
        <dbReference type="ARBA" id="ARBA00022729"/>
    </source>
</evidence>
<evidence type="ECO:0000256" key="8">
    <source>
        <dbReference type="ARBA" id="ARBA00022889"/>
    </source>
</evidence>
<dbReference type="Pfam" id="PF01839">
    <property type="entry name" value="FG-GAP"/>
    <property type="match status" value="2"/>
</dbReference>
<keyword evidence="13 16" id="KW-0675">Receptor</keyword>
<dbReference type="SUPFAM" id="SSF53300">
    <property type="entry name" value="vWA-like"/>
    <property type="match status" value="1"/>
</dbReference>
<keyword evidence="3 16" id="KW-0812">Transmembrane</keyword>
<evidence type="ECO:0000256" key="14">
    <source>
        <dbReference type="ARBA" id="ARBA00023180"/>
    </source>
</evidence>
<evidence type="ECO:0000313" key="20">
    <source>
        <dbReference type="RefSeq" id="XP_031749395.1"/>
    </source>
</evidence>
<dbReference type="Gene3D" id="2.60.40.1530">
    <property type="entry name" value="ntegrin, alpha v. Chain A, domain 4"/>
    <property type="match status" value="1"/>
</dbReference>
<feature type="chain" id="PRO_5035341361" evidence="16">
    <location>
        <begin position="18"/>
        <end position="1182"/>
    </location>
</feature>
<name>A0A8J1IXA5_XENTR</name>
<dbReference type="SMART" id="SM00191">
    <property type="entry name" value="Int_alpha"/>
    <property type="match status" value="5"/>
</dbReference>
<keyword evidence="7" id="KW-0106">Calcium</keyword>
<dbReference type="SMART" id="SM00327">
    <property type="entry name" value="VWA"/>
    <property type="match status" value="1"/>
</dbReference>
<dbReference type="PRINTS" id="PR00453">
    <property type="entry name" value="VWFADOMAIN"/>
</dbReference>
<evidence type="ECO:0000256" key="9">
    <source>
        <dbReference type="ARBA" id="ARBA00022989"/>
    </source>
</evidence>
<feature type="repeat" description="FG-GAP" evidence="15">
    <location>
        <begin position="506"/>
        <end position="566"/>
    </location>
</feature>
<dbReference type="InterPro" id="IPR013517">
    <property type="entry name" value="FG-GAP"/>
</dbReference>
<dbReference type="Pfam" id="PF21520">
    <property type="entry name" value="ITGAX-like_Ig_3"/>
    <property type="match status" value="1"/>
</dbReference>
<gene>
    <name evidence="20 21" type="primary">itgal</name>
</gene>
<keyword evidence="10 16" id="KW-0401">Integrin</keyword>
<dbReference type="OrthoDB" id="5317514at2759"/>
<dbReference type="PROSITE" id="PS51470">
    <property type="entry name" value="FG_GAP"/>
    <property type="match status" value="2"/>
</dbReference>
<proteinExistence type="inferred from homology"/>
<dbReference type="InterPro" id="IPR013649">
    <property type="entry name" value="Integrin_alpha_Ig-like_1"/>
</dbReference>
<dbReference type="GO" id="GO:0038023">
    <property type="term" value="F:signaling receptor activity"/>
    <property type="evidence" value="ECO:0000318"/>
    <property type="project" value="GO_Central"/>
</dbReference>
<dbReference type="PROSITE" id="PS50234">
    <property type="entry name" value="VWFA"/>
    <property type="match status" value="1"/>
</dbReference>
<keyword evidence="8 16" id="KW-0130">Cell adhesion</keyword>
<dbReference type="Pfam" id="PF00092">
    <property type="entry name" value="VWA"/>
    <property type="match status" value="1"/>
</dbReference>
<dbReference type="InterPro" id="IPR028994">
    <property type="entry name" value="Integrin_alpha_N"/>
</dbReference>
<dbReference type="SUPFAM" id="SSF69179">
    <property type="entry name" value="Integrin domains"/>
    <property type="match status" value="2"/>
</dbReference>